<dbReference type="InterPro" id="IPR035500">
    <property type="entry name" value="NHR-like_dom_sf"/>
</dbReference>
<dbReference type="SUPFAM" id="SSF57716">
    <property type="entry name" value="Glucocorticoid receptor-like (DNA-binding domain)"/>
    <property type="match status" value="1"/>
</dbReference>
<comment type="caution">
    <text evidence="13">The sequence shown here is derived from an EMBL/GenBank/DDBJ whole genome shotgun (WGS) entry which is preliminary data.</text>
</comment>
<dbReference type="Pfam" id="PF00105">
    <property type="entry name" value="zf-C4"/>
    <property type="match status" value="1"/>
</dbReference>
<keyword evidence="8" id="KW-0675">Receptor</keyword>
<keyword evidence="7" id="KW-0804">Transcription</keyword>
<dbReference type="GO" id="GO:0043565">
    <property type="term" value="F:sequence-specific DNA binding"/>
    <property type="evidence" value="ECO:0007669"/>
    <property type="project" value="InterPro"/>
</dbReference>
<dbReference type="SMART" id="SM00430">
    <property type="entry name" value="HOLI"/>
    <property type="match status" value="1"/>
</dbReference>
<evidence type="ECO:0000256" key="6">
    <source>
        <dbReference type="ARBA" id="ARBA00023125"/>
    </source>
</evidence>
<dbReference type="InterPro" id="IPR013088">
    <property type="entry name" value="Znf_NHR/GATA"/>
</dbReference>
<evidence type="ECO:0000259" key="11">
    <source>
        <dbReference type="PROSITE" id="PS51030"/>
    </source>
</evidence>
<evidence type="ECO:0000256" key="1">
    <source>
        <dbReference type="ARBA" id="ARBA00005993"/>
    </source>
</evidence>
<dbReference type="Gene3D" id="1.10.565.10">
    <property type="entry name" value="Retinoid X Receptor"/>
    <property type="match status" value="1"/>
</dbReference>
<dbReference type="PROSITE" id="PS51030">
    <property type="entry name" value="NUCLEAR_REC_DBD_2"/>
    <property type="match status" value="1"/>
</dbReference>
<dbReference type="Gene3D" id="3.30.50.10">
    <property type="entry name" value="Erythroid Transcription Factor GATA-1, subunit A"/>
    <property type="match status" value="1"/>
</dbReference>
<dbReference type="PROSITE" id="PS51843">
    <property type="entry name" value="NR_LBD"/>
    <property type="match status" value="1"/>
</dbReference>
<evidence type="ECO:0000256" key="5">
    <source>
        <dbReference type="ARBA" id="ARBA00023015"/>
    </source>
</evidence>
<dbReference type="PANTHER" id="PTHR24083">
    <property type="entry name" value="NUCLEAR HORMONE RECEPTOR"/>
    <property type="match status" value="1"/>
</dbReference>
<dbReference type="GO" id="GO:0008270">
    <property type="term" value="F:zinc ion binding"/>
    <property type="evidence" value="ECO:0007669"/>
    <property type="project" value="UniProtKB-KW"/>
</dbReference>
<dbReference type="OrthoDB" id="5852037at2759"/>
<dbReference type="Proteomes" id="UP000580250">
    <property type="component" value="Unassembled WGS sequence"/>
</dbReference>
<dbReference type="Pfam" id="PF00104">
    <property type="entry name" value="Hormone_recep"/>
    <property type="match status" value="1"/>
</dbReference>
<sequence length="482" mass="55560">MSSTNFNNETKNEIIENENPTNLEDSIENQRAEDDANLKIQKQTKTKRNLNPTPKECSICERMASGYFFYGVICCDGCKHFFHRCITSKNKYKCEKDGNCNLSYNINVCKSCRFDKCILKGMYIQTTKGRQPEKVFEIQTMIQNKRRELASKGKYVQGKSSNNCAVEEINFVDLQNSIIAAQNKQFLEYLLTVEQSVYRTRDSGIDECHYNSSCNSLASLLTRKENLIAIKHENLGMHKHSKSVHAPIEGFIAFSKLPKPFTDVLLIIVDTARTMPFNDKLDLADKICQITTVTMPTLALHFGYYCSRMLSETVVFPNGYPIKNVFNANFYKEDMTINKFLKKLFDDSMGPFNRLQLSKEEFVLLRAIIFSHFASTGLSQYGRHLLLNEAEKYSDILMKMLQNRYGPLPGARRYAELFHLVEFCFNCGNNHCLFLNYLAYVTDRVISITQCLKHLLIFVLVAKLEIIFASEKEVNRGWMQDE</sequence>
<dbReference type="GO" id="GO:0003700">
    <property type="term" value="F:DNA-binding transcription factor activity"/>
    <property type="evidence" value="ECO:0007669"/>
    <property type="project" value="InterPro"/>
</dbReference>
<evidence type="ECO:0000313" key="13">
    <source>
        <dbReference type="EMBL" id="CAD2176630.1"/>
    </source>
</evidence>
<accession>A0A6V7VNQ8</accession>
<evidence type="ECO:0000313" key="14">
    <source>
        <dbReference type="Proteomes" id="UP000580250"/>
    </source>
</evidence>
<dbReference type="EMBL" id="CAJEWN010000280">
    <property type="protein sequence ID" value="CAD2176630.1"/>
    <property type="molecule type" value="Genomic_DNA"/>
</dbReference>
<dbReference type="AlphaFoldDB" id="A0A6V7VNQ8"/>
<keyword evidence="5" id="KW-0805">Transcription regulation</keyword>
<evidence type="ECO:0000256" key="2">
    <source>
        <dbReference type="ARBA" id="ARBA00022723"/>
    </source>
</evidence>
<dbReference type="InterPro" id="IPR001628">
    <property type="entry name" value="Znf_hrmn_rcpt"/>
</dbReference>
<proteinExistence type="inferred from homology"/>
<dbReference type="InterPro" id="IPR000536">
    <property type="entry name" value="Nucl_hrmn_rcpt_lig-bd"/>
</dbReference>
<feature type="domain" description="Nuclear receptor" evidence="11">
    <location>
        <begin position="54"/>
        <end position="129"/>
    </location>
</feature>
<reference evidence="13 14" key="1">
    <citation type="submission" date="2020-08" db="EMBL/GenBank/DDBJ databases">
        <authorList>
            <person name="Koutsovoulos G."/>
            <person name="Danchin GJ E."/>
        </authorList>
    </citation>
    <scope>NUCLEOTIDE SEQUENCE [LARGE SCALE GENOMIC DNA]</scope>
</reference>
<keyword evidence="4" id="KW-0862">Zinc</keyword>
<dbReference type="PRINTS" id="PR00047">
    <property type="entry name" value="STROIDFINGER"/>
</dbReference>
<keyword evidence="3" id="KW-0863">Zinc-finger</keyword>
<feature type="domain" description="NR LBD" evidence="12">
    <location>
        <begin position="182"/>
        <end position="471"/>
    </location>
</feature>
<evidence type="ECO:0000256" key="4">
    <source>
        <dbReference type="ARBA" id="ARBA00022833"/>
    </source>
</evidence>
<organism evidence="13 14">
    <name type="scientific">Meloidogyne enterolobii</name>
    <name type="common">Root-knot nematode worm</name>
    <name type="synonym">Meloidogyne mayaguensis</name>
    <dbReference type="NCBI Taxonomy" id="390850"/>
    <lineage>
        <taxon>Eukaryota</taxon>
        <taxon>Metazoa</taxon>
        <taxon>Ecdysozoa</taxon>
        <taxon>Nematoda</taxon>
        <taxon>Chromadorea</taxon>
        <taxon>Rhabditida</taxon>
        <taxon>Tylenchina</taxon>
        <taxon>Tylenchomorpha</taxon>
        <taxon>Tylenchoidea</taxon>
        <taxon>Meloidogynidae</taxon>
        <taxon>Meloidogyninae</taxon>
        <taxon>Meloidogyne</taxon>
    </lineage>
</organism>
<feature type="region of interest" description="Disordered" evidence="10">
    <location>
        <begin position="1"/>
        <end position="23"/>
    </location>
</feature>
<keyword evidence="9" id="KW-0539">Nucleus</keyword>
<evidence type="ECO:0000256" key="7">
    <source>
        <dbReference type="ARBA" id="ARBA00023163"/>
    </source>
</evidence>
<evidence type="ECO:0000256" key="3">
    <source>
        <dbReference type="ARBA" id="ARBA00022771"/>
    </source>
</evidence>
<gene>
    <name evidence="13" type="ORF">MENT_LOCUS28449</name>
</gene>
<dbReference type="SMART" id="SM00399">
    <property type="entry name" value="ZnF_C4"/>
    <property type="match status" value="1"/>
</dbReference>
<evidence type="ECO:0000256" key="10">
    <source>
        <dbReference type="SAM" id="MobiDB-lite"/>
    </source>
</evidence>
<comment type="similarity">
    <text evidence="1">Belongs to the nuclear hormone receptor family.</text>
</comment>
<evidence type="ECO:0000256" key="9">
    <source>
        <dbReference type="ARBA" id="ARBA00023242"/>
    </source>
</evidence>
<name>A0A6V7VNQ8_MELEN</name>
<dbReference type="InterPro" id="IPR050274">
    <property type="entry name" value="Nuclear_hormone_rcpt_NR2"/>
</dbReference>
<protein>
    <submittedName>
        <fullName evidence="13">Uncharacterized protein</fullName>
    </submittedName>
</protein>
<evidence type="ECO:0000256" key="8">
    <source>
        <dbReference type="ARBA" id="ARBA00023170"/>
    </source>
</evidence>
<dbReference type="SUPFAM" id="SSF48508">
    <property type="entry name" value="Nuclear receptor ligand-binding domain"/>
    <property type="match status" value="1"/>
</dbReference>
<evidence type="ECO:0000259" key="12">
    <source>
        <dbReference type="PROSITE" id="PS51843"/>
    </source>
</evidence>
<keyword evidence="2" id="KW-0479">Metal-binding</keyword>
<keyword evidence="6" id="KW-0238">DNA-binding</keyword>